<feature type="transmembrane region" description="Helical" evidence="6">
    <location>
        <begin position="36"/>
        <end position="55"/>
    </location>
</feature>
<keyword evidence="5 6" id="KW-0472">Membrane</keyword>
<evidence type="ECO:0000256" key="5">
    <source>
        <dbReference type="ARBA" id="ARBA00023136"/>
    </source>
</evidence>
<dbReference type="EMBL" id="FSRO01000001">
    <property type="protein sequence ID" value="SIO18979.1"/>
    <property type="molecule type" value="Genomic_DNA"/>
</dbReference>
<dbReference type="Pfam" id="PF13396">
    <property type="entry name" value="PLDc_N"/>
    <property type="match status" value="1"/>
</dbReference>
<dbReference type="AlphaFoldDB" id="A0A1N6HH11"/>
<evidence type="ECO:0000256" key="6">
    <source>
        <dbReference type="SAM" id="Phobius"/>
    </source>
</evidence>
<keyword evidence="4 6" id="KW-1133">Transmembrane helix</keyword>
<evidence type="ECO:0000313" key="8">
    <source>
        <dbReference type="EMBL" id="SIO18979.1"/>
    </source>
</evidence>
<evidence type="ECO:0000256" key="2">
    <source>
        <dbReference type="ARBA" id="ARBA00022475"/>
    </source>
</evidence>
<feature type="domain" description="Cardiolipin synthase N-terminal" evidence="7">
    <location>
        <begin position="15"/>
        <end position="57"/>
    </location>
</feature>
<keyword evidence="3 6" id="KW-0812">Transmembrane</keyword>
<accession>A0A1N6HH11</accession>
<evidence type="ECO:0000256" key="4">
    <source>
        <dbReference type="ARBA" id="ARBA00022989"/>
    </source>
</evidence>
<dbReference type="InterPro" id="IPR027379">
    <property type="entry name" value="CLS_N"/>
</dbReference>
<evidence type="ECO:0000256" key="1">
    <source>
        <dbReference type="ARBA" id="ARBA00004651"/>
    </source>
</evidence>
<dbReference type="RefSeq" id="WP_028462526.1">
    <property type="nucleotide sequence ID" value="NZ_FSRO01000001.1"/>
</dbReference>
<reference evidence="8 9" key="1">
    <citation type="submission" date="2016-12" db="EMBL/GenBank/DDBJ databases">
        <authorList>
            <person name="Song W.-J."/>
            <person name="Kurnit D.M."/>
        </authorList>
    </citation>
    <scope>NUCLEOTIDE SEQUENCE [LARGE SCALE GENOMIC DNA]</scope>
    <source>
        <strain evidence="8 9">ATCC 49181</strain>
    </source>
</reference>
<keyword evidence="2" id="KW-1003">Cell membrane</keyword>
<keyword evidence="9" id="KW-1185">Reference proteome</keyword>
<evidence type="ECO:0000313" key="9">
    <source>
        <dbReference type="Proteomes" id="UP000185062"/>
    </source>
</evidence>
<protein>
    <submittedName>
        <fullName evidence="8">Phospholipase_D-nuclease N-terminal</fullName>
    </submittedName>
</protein>
<sequence length="60" mass="6517">MGIEVGGFFGLLLLILNVWAIIKIVQGSTSTESKVLWVVLILVLPLIGLILWFLLGPKNG</sequence>
<comment type="subcellular location">
    <subcellularLocation>
        <location evidence="1">Cell membrane</location>
        <topology evidence="1">Multi-pass membrane protein</topology>
    </subcellularLocation>
</comment>
<dbReference type="GO" id="GO:0005886">
    <property type="term" value="C:plasma membrane"/>
    <property type="evidence" value="ECO:0007669"/>
    <property type="project" value="UniProtKB-SubCell"/>
</dbReference>
<evidence type="ECO:0000256" key="3">
    <source>
        <dbReference type="ARBA" id="ARBA00022692"/>
    </source>
</evidence>
<dbReference type="Proteomes" id="UP000185062">
    <property type="component" value="Unassembled WGS sequence"/>
</dbReference>
<organism evidence="8 9">
    <name type="scientific">Nitrosomonas cryotolerans ATCC 49181</name>
    <dbReference type="NCBI Taxonomy" id="1131553"/>
    <lineage>
        <taxon>Bacteria</taxon>
        <taxon>Pseudomonadati</taxon>
        <taxon>Pseudomonadota</taxon>
        <taxon>Betaproteobacteria</taxon>
        <taxon>Nitrosomonadales</taxon>
        <taxon>Nitrosomonadaceae</taxon>
        <taxon>Nitrosomonas</taxon>
    </lineage>
</organism>
<gene>
    <name evidence="8" type="ORF">SAMN02743940_1178</name>
</gene>
<name>A0A1N6HH11_9PROT</name>
<proteinExistence type="predicted"/>
<evidence type="ECO:0000259" key="7">
    <source>
        <dbReference type="Pfam" id="PF13396"/>
    </source>
</evidence>
<dbReference type="eggNOG" id="ENOG5031BJK">
    <property type="taxonomic scope" value="Bacteria"/>
</dbReference>